<dbReference type="EMBL" id="MKIO01000021">
    <property type="protein sequence ID" value="OLP56479.1"/>
    <property type="molecule type" value="Genomic_DNA"/>
</dbReference>
<name>A0A1Q9AM94_9HYPH</name>
<reference evidence="2 4" key="3">
    <citation type="journal article" date="2017" name="Antonie Van Leeuwenhoek">
        <title>Rhizobium rhizosphaerae sp. nov., a novel species isolated from rice rhizosphere.</title>
        <authorList>
            <person name="Zhao J.J."/>
            <person name="Zhang J."/>
            <person name="Zhang R.J."/>
            <person name="Zhang C.W."/>
            <person name="Yin H.Q."/>
            <person name="Zhang X.X."/>
        </authorList>
    </citation>
    <scope>NUCLEOTIDE SEQUENCE [LARGE SCALE GENOMIC DNA]</scope>
    <source>
        <strain evidence="2 4">RD15</strain>
    </source>
</reference>
<dbReference type="AlphaFoldDB" id="A0A1Q9AM94"/>
<reference evidence="1 3" key="1">
    <citation type="submission" date="2016-09" db="EMBL/GenBank/DDBJ databases">
        <title>Rhizobium sp. nov., a novel species isolated from the rice rhizosphere.</title>
        <authorList>
            <person name="Zhao J."/>
            <person name="Zhang X."/>
        </authorList>
    </citation>
    <scope>NUCLEOTIDE SEQUENCE [LARGE SCALE GENOMIC DNA]</scope>
    <source>
        <strain evidence="1 3">MH17</strain>
    </source>
</reference>
<evidence type="ECO:0000313" key="4">
    <source>
        <dbReference type="Proteomes" id="UP000192652"/>
    </source>
</evidence>
<evidence type="ECO:0000313" key="1">
    <source>
        <dbReference type="EMBL" id="OLP56479.1"/>
    </source>
</evidence>
<evidence type="ECO:0000313" key="3">
    <source>
        <dbReference type="Proteomes" id="UP000186143"/>
    </source>
</evidence>
<dbReference type="Proteomes" id="UP000192652">
    <property type="component" value="Unassembled WGS sequence"/>
</dbReference>
<reference evidence="2" key="2">
    <citation type="submission" date="2016-12" db="EMBL/GenBank/DDBJ databases">
        <authorList>
            <person name="Zhang X."/>
            <person name="Zhao J."/>
        </authorList>
    </citation>
    <scope>NUCLEOTIDE SEQUENCE</scope>
    <source>
        <strain evidence="2">RD15</strain>
    </source>
</reference>
<gene>
    <name evidence="1" type="ORF">BJF92_10195</name>
    <name evidence="2" type="ORF">BTR14_04290</name>
</gene>
<comment type="caution">
    <text evidence="1">The sequence shown here is derived from an EMBL/GenBank/DDBJ whole genome shotgun (WGS) entry which is preliminary data.</text>
</comment>
<dbReference type="EMBL" id="MSPX01000002">
    <property type="protein sequence ID" value="OQP87781.1"/>
    <property type="molecule type" value="Genomic_DNA"/>
</dbReference>
<proteinExistence type="predicted"/>
<sequence>MTHREEAMKASDQLQVQYDFRSGSVLLQCKNRSHVLREKFRTKESAEAAAVEFARENWDYPVKTAMPLAAH</sequence>
<organism evidence="1 3">
    <name type="scientific">Xaviernesmea rhizosphaerae</name>
    <dbReference type="NCBI Taxonomy" id="1672749"/>
    <lineage>
        <taxon>Bacteria</taxon>
        <taxon>Pseudomonadati</taxon>
        <taxon>Pseudomonadota</taxon>
        <taxon>Alphaproteobacteria</taxon>
        <taxon>Hyphomicrobiales</taxon>
        <taxon>Rhizobiaceae</taxon>
        <taxon>Rhizobium/Agrobacterium group</taxon>
        <taxon>Xaviernesmea</taxon>
    </lineage>
</organism>
<keyword evidence="4" id="KW-1185">Reference proteome</keyword>
<evidence type="ECO:0000313" key="2">
    <source>
        <dbReference type="EMBL" id="OQP87781.1"/>
    </source>
</evidence>
<dbReference type="Proteomes" id="UP000186143">
    <property type="component" value="Unassembled WGS sequence"/>
</dbReference>
<protein>
    <submittedName>
        <fullName evidence="1">Uncharacterized protein</fullName>
    </submittedName>
</protein>
<accession>A0A1Q9AM94</accession>